<organism evidence="2 3">
    <name type="scientific">Symbiodinium microadriaticum</name>
    <name type="common">Dinoflagellate</name>
    <name type="synonym">Zooxanthella microadriatica</name>
    <dbReference type="NCBI Taxonomy" id="2951"/>
    <lineage>
        <taxon>Eukaryota</taxon>
        <taxon>Sar</taxon>
        <taxon>Alveolata</taxon>
        <taxon>Dinophyceae</taxon>
        <taxon>Suessiales</taxon>
        <taxon>Symbiodiniaceae</taxon>
        <taxon>Symbiodinium</taxon>
    </lineage>
</organism>
<evidence type="ECO:0000256" key="1">
    <source>
        <dbReference type="SAM" id="MobiDB-lite"/>
    </source>
</evidence>
<comment type="caution">
    <text evidence="2">The sequence shown here is derived from an EMBL/GenBank/DDBJ whole genome shotgun (WGS) entry which is preliminary data.</text>
</comment>
<reference evidence="2 3" key="1">
    <citation type="submission" date="2016-02" db="EMBL/GenBank/DDBJ databases">
        <title>Genome analysis of coral dinoflagellate symbionts highlights evolutionary adaptations to a symbiotic lifestyle.</title>
        <authorList>
            <person name="Aranda M."/>
            <person name="Li Y."/>
            <person name="Liew Y.J."/>
            <person name="Baumgarten S."/>
            <person name="Simakov O."/>
            <person name="Wilson M."/>
            <person name="Piel J."/>
            <person name="Ashoor H."/>
            <person name="Bougouffa S."/>
            <person name="Bajic V.B."/>
            <person name="Ryu T."/>
            <person name="Ravasi T."/>
            <person name="Bayer T."/>
            <person name="Micklem G."/>
            <person name="Kim H."/>
            <person name="Bhak J."/>
            <person name="Lajeunesse T.C."/>
            <person name="Voolstra C.R."/>
        </authorList>
    </citation>
    <scope>NUCLEOTIDE SEQUENCE [LARGE SCALE GENOMIC DNA]</scope>
    <source>
        <strain evidence="2 3">CCMP2467</strain>
    </source>
</reference>
<dbReference type="Proteomes" id="UP000186817">
    <property type="component" value="Unassembled WGS sequence"/>
</dbReference>
<keyword evidence="3" id="KW-1185">Reference proteome</keyword>
<protein>
    <submittedName>
        <fullName evidence="2">Uncharacterized protein</fullName>
    </submittedName>
</protein>
<proteinExistence type="predicted"/>
<dbReference type="EMBL" id="LSRX01005385">
    <property type="protein sequence ID" value="OLP73485.1"/>
    <property type="molecule type" value="Genomic_DNA"/>
</dbReference>
<name>A0A1Q9BS16_SYMMI</name>
<feature type="compositionally biased region" description="Low complexity" evidence="1">
    <location>
        <begin position="65"/>
        <end position="87"/>
    </location>
</feature>
<sequence>MESTGNSEDRIVRVESLCAGLIDQLNEVNEVVQQVREAQQLQQEQLTTIVERTPKLPKRSPPQETPSQTTTPPAAASQAQPAPQSAPVTLEPSPPTIRLSDHLQPLVRDHGRPVIMVGDALNQPLNQFSTQDLLRALVNRGFVTLL</sequence>
<evidence type="ECO:0000313" key="3">
    <source>
        <dbReference type="Proteomes" id="UP000186817"/>
    </source>
</evidence>
<dbReference type="OrthoDB" id="443947at2759"/>
<feature type="region of interest" description="Disordered" evidence="1">
    <location>
        <begin position="46"/>
        <end position="99"/>
    </location>
</feature>
<evidence type="ECO:0000313" key="2">
    <source>
        <dbReference type="EMBL" id="OLP73485.1"/>
    </source>
</evidence>
<dbReference type="AlphaFoldDB" id="A0A1Q9BS16"/>
<accession>A0A1Q9BS16</accession>
<gene>
    <name evidence="2" type="ORF">AK812_SmicGene47261</name>
</gene>